<evidence type="ECO:0000313" key="6">
    <source>
        <dbReference type="EMBL" id="SUZ54647.1"/>
    </source>
</evidence>
<dbReference type="Gene3D" id="3.20.20.30">
    <property type="entry name" value="Luciferase-like domain"/>
    <property type="match status" value="1"/>
</dbReference>
<dbReference type="InterPro" id="IPR019921">
    <property type="entry name" value="Lucif-like_OxRdtase_Rv2161c"/>
</dbReference>
<dbReference type="AlphaFoldDB" id="A0A381NJG3"/>
<dbReference type="SUPFAM" id="SSF51679">
    <property type="entry name" value="Bacterial luciferase-like"/>
    <property type="match status" value="1"/>
</dbReference>
<dbReference type="GO" id="GO:0046306">
    <property type="term" value="P:alkanesulfonate catabolic process"/>
    <property type="evidence" value="ECO:0007669"/>
    <property type="project" value="TreeGrafter"/>
</dbReference>
<keyword evidence="1" id="KW-0285">Flavoprotein</keyword>
<gene>
    <name evidence="6" type="ORF">METZ01_LOCUS7501</name>
</gene>
<dbReference type="Pfam" id="PF00296">
    <property type="entry name" value="Bac_luciferase"/>
    <property type="match status" value="1"/>
</dbReference>
<evidence type="ECO:0000259" key="5">
    <source>
        <dbReference type="Pfam" id="PF00296"/>
    </source>
</evidence>
<dbReference type="EMBL" id="UINC01000399">
    <property type="protein sequence ID" value="SUZ54647.1"/>
    <property type="molecule type" value="Genomic_DNA"/>
</dbReference>
<protein>
    <recommendedName>
        <fullName evidence="5">Luciferase-like domain-containing protein</fullName>
    </recommendedName>
</protein>
<sequence length="268" mass="29400">MELGVTLRNMGAESEVSIISRCAKLAEGAGLESLWITDHIAIPPDDAEGSDGRYVDPLITLAWIAGATDRIHLGTGVLILPYRGALITARQVASLQELSEGRVLLGVGIGWMDAEFRVLGLDRRRRGSISDQTLQILNSCFDSDEVELNGQRFLFKPRPKKPPVLVGGRAPHALERAARYGDGWIPMGLEPESVPELRAQYHGYCERAGRAAGTITIMSGLPLADVSRSRARLDAYRDVGIERFVCGIRYQTVDDYEQQMSALHSLIT</sequence>
<evidence type="ECO:0000256" key="3">
    <source>
        <dbReference type="ARBA" id="ARBA00023002"/>
    </source>
</evidence>
<dbReference type="InterPro" id="IPR011251">
    <property type="entry name" value="Luciferase-like_dom"/>
</dbReference>
<name>A0A381NJG3_9ZZZZ</name>
<proteinExistence type="predicted"/>
<dbReference type="PANTHER" id="PTHR42847">
    <property type="entry name" value="ALKANESULFONATE MONOOXYGENASE"/>
    <property type="match status" value="1"/>
</dbReference>
<evidence type="ECO:0000256" key="2">
    <source>
        <dbReference type="ARBA" id="ARBA00022643"/>
    </source>
</evidence>
<dbReference type="GO" id="GO:0008726">
    <property type="term" value="F:alkanesulfonate monooxygenase activity"/>
    <property type="evidence" value="ECO:0007669"/>
    <property type="project" value="TreeGrafter"/>
</dbReference>
<keyword evidence="4" id="KW-0503">Monooxygenase</keyword>
<keyword evidence="2" id="KW-0288">FMN</keyword>
<reference evidence="6" key="1">
    <citation type="submission" date="2018-05" db="EMBL/GenBank/DDBJ databases">
        <authorList>
            <person name="Lanie J.A."/>
            <person name="Ng W.-L."/>
            <person name="Kazmierczak K.M."/>
            <person name="Andrzejewski T.M."/>
            <person name="Davidsen T.M."/>
            <person name="Wayne K.J."/>
            <person name="Tettelin H."/>
            <person name="Glass J.I."/>
            <person name="Rusch D."/>
            <person name="Podicherti R."/>
            <person name="Tsui H.-C.T."/>
            <person name="Winkler M.E."/>
        </authorList>
    </citation>
    <scope>NUCLEOTIDE SEQUENCE</scope>
</reference>
<evidence type="ECO:0000256" key="4">
    <source>
        <dbReference type="ARBA" id="ARBA00023033"/>
    </source>
</evidence>
<accession>A0A381NJG3</accession>
<organism evidence="6">
    <name type="scientific">marine metagenome</name>
    <dbReference type="NCBI Taxonomy" id="408172"/>
    <lineage>
        <taxon>unclassified sequences</taxon>
        <taxon>metagenomes</taxon>
        <taxon>ecological metagenomes</taxon>
    </lineage>
</organism>
<feature type="domain" description="Luciferase-like" evidence="5">
    <location>
        <begin position="15"/>
        <end position="236"/>
    </location>
</feature>
<dbReference type="InterPro" id="IPR036661">
    <property type="entry name" value="Luciferase-like_sf"/>
</dbReference>
<evidence type="ECO:0000256" key="1">
    <source>
        <dbReference type="ARBA" id="ARBA00022630"/>
    </source>
</evidence>
<dbReference type="PANTHER" id="PTHR42847:SF4">
    <property type="entry name" value="ALKANESULFONATE MONOOXYGENASE-RELATED"/>
    <property type="match status" value="1"/>
</dbReference>
<dbReference type="NCBIfam" id="TIGR03619">
    <property type="entry name" value="F420_Rv2161c"/>
    <property type="match status" value="1"/>
</dbReference>
<keyword evidence="3" id="KW-0560">Oxidoreductase</keyword>
<dbReference type="InterPro" id="IPR050172">
    <property type="entry name" value="SsuD_RutA_monooxygenase"/>
</dbReference>